<dbReference type="SUPFAM" id="SSF47384">
    <property type="entry name" value="Homodimeric domain of signal transducing histidine kinase"/>
    <property type="match status" value="1"/>
</dbReference>
<dbReference type="Proteomes" id="UP000253529">
    <property type="component" value="Unassembled WGS sequence"/>
</dbReference>
<dbReference type="InterPro" id="IPR000700">
    <property type="entry name" value="PAS-assoc_C"/>
</dbReference>
<dbReference type="RefSeq" id="WP_113893013.1">
    <property type="nucleotide sequence ID" value="NZ_QNRK01000046.1"/>
</dbReference>
<evidence type="ECO:0000256" key="4">
    <source>
        <dbReference type="ARBA" id="ARBA00022679"/>
    </source>
</evidence>
<accession>A0A366EN29</accession>
<dbReference type="PANTHER" id="PTHR43304">
    <property type="entry name" value="PHYTOCHROME-LIKE PROTEIN CPH1"/>
    <property type="match status" value="1"/>
</dbReference>
<keyword evidence="10" id="KW-1185">Reference proteome</keyword>
<dbReference type="Pfam" id="PF00512">
    <property type="entry name" value="HisKA"/>
    <property type="match status" value="1"/>
</dbReference>
<dbReference type="GO" id="GO:0000155">
    <property type="term" value="F:phosphorelay sensor kinase activity"/>
    <property type="evidence" value="ECO:0007669"/>
    <property type="project" value="InterPro"/>
</dbReference>
<dbReference type="PROSITE" id="PS50109">
    <property type="entry name" value="HIS_KIN"/>
    <property type="match status" value="1"/>
</dbReference>
<dbReference type="SMART" id="SM00388">
    <property type="entry name" value="HisKA"/>
    <property type="match status" value="1"/>
</dbReference>
<dbReference type="SMART" id="SM00091">
    <property type="entry name" value="PAS"/>
    <property type="match status" value="1"/>
</dbReference>
<dbReference type="EC" id="2.7.13.3" evidence="2"/>
<keyword evidence="3" id="KW-0597">Phosphoprotein</keyword>
<dbReference type="InterPro" id="IPR003594">
    <property type="entry name" value="HATPase_dom"/>
</dbReference>
<evidence type="ECO:0000259" key="8">
    <source>
        <dbReference type="PROSITE" id="PS50113"/>
    </source>
</evidence>
<dbReference type="InterPro" id="IPR035965">
    <property type="entry name" value="PAS-like_dom_sf"/>
</dbReference>
<sequence>MTRGSDKRFRLAVEASPASMIMVDADGTIAFANAETGRMFGYPVDDLVGRSIDILVPRRARAGHAGLRQGFFAAPSKRPMGAGRDLYGTRQDGTEFPVEIGLTPIDAADGAIVLATIVDITARRKADLDLAQRASDLELANARLTQFAYVASHDLQEPLRKIAVYAGLLDEAIKAGDAAAAARATAIISGSAQRARRMVDNLLAFSRVGGAETQTRPLDLRAAIELALTDLSASIEETGAAIRLEVEPVVAPADPAQLGRLIQNIVSNAIKYRKPGAAPSITIRTERIGETRVRLSIADDGVGFDQKFATEIFLPFKRLHALADYPGSGIGLAICKAIADRYGWALAARSRPGQGSTFEVILPVEGRPDP</sequence>
<evidence type="ECO:0000256" key="5">
    <source>
        <dbReference type="ARBA" id="ARBA00022777"/>
    </source>
</evidence>
<evidence type="ECO:0000256" key="2">
    <source>
        <dbReference type="ARBA" id="ARBA00012438"/>
    </source>
</evidence>
<keyword evidence="5" id="KW-0418">Kinase</keyword>
<comment type="caution">
    <text evidence="9">The sequence shown here is derived from an EMBL/GenBank/DDBJ whole genome shotgun (WGS) entry which is preliminary data.</text>
</comment>
<feature type="domain" description="Histidine kinase" evidence="6">
    <location>
        <begin position="150"/>
        <end position="366"/>
    </location>
</feature>
<dbReference type="CDD" id="cd00082">
    <property type="entry name" value="HisKA"/>
    <property type="match status" value="1"/>
</dbReference>
<evidence type="ECO:0000259" key="6">
    <source>
        <dbReference type="PROSITE" id="PS50109"/>
    </source>
</evidence>
<dbReference type="SUPFAM" id="SSF55785">
    <property type="entry name" value="PYP-like sensor domain (PAS domain)"/>
    <property type="match status" value="1"/>
</dbReference>
<reference evidence="9 10" key="1">
    <citation type="submission" date="2018-06" db="EMBL/GenBank/DDBJ databases">
        <title>Genomic Encyclopedia of Type Strains, Phase IV (KMG-IV): sequencing the most valuable type-strain genomes for metagenomic binning, comparative biology and taxonomic classification.</title>
        <authorList>
            <person name="Goeker M."/>
        </authorList>
    </citation>
    <scope>NUCLEOTIDE SEQUENCE [LARGE SCALE GENOMIC DNA]</scope>
    <source>
        <strain evidence="9 10">DSM 24875</strain>
    </source>
</reference>
<dbReference type="SMART" id="SM00387">
    <property type="entry name" value="HATPase_c"/>
    <property type="match status" value="1"/>
</dbReference>
<dbReference type="SUPFAM" id="SSF55874">
    <property type="entry name" value="ATPase domain of HSP90 chaperone/DNA topoisomerase II/histidine kinase"/>
    <property type="match status" value="1"/>
</dbReference>
<dbReference type="PRINTS" id="PR00344">
    <property type="entry name" value="BCTRLSENSOR"/>
</dbReference>
<organism evidence="9 10">
    <name type="scientific">Roseiarcus fermentans</name>
    <dbReference type="NCBI Taxonomy" id="1473586"/>
    <lineage>
        <taxon>Bacteria</taxon>
        <taxon>Pseudomonadati</taxon>
        <taxon>Pseudomonadota</taxon>
        <taxon>Alphaproteobacteria</taxon>
        <taxon>Hyphomicrobiales</taxon>
        <taxon>Roseiarcaceae</taxon>
        <taxon>Roseiarcus</taxon>
    </lineage>
</organism>
<dbReference type="NCBIfam" id="TIGR00229">
    <property type="entry name" value="sensory_box"/>
    <property type="match status" value="1"/>
</dbReference>
<evidence type="ECO:0000313" key="10">
    <source>
        <dbReference type="Proteomes" id="UP000253529"/>
    </source>
</evidence>
<name>A0A366EN29_9HYPH</name>
<evidence type="ECO:0000256" key="3">
    <source>
        <dbReference type="ARBA" id="ARBA00022553"/>
    </source>
</evidence>
<dbReference type="InterPro" id="IPR005467">
    <property type="entry name" value="His_kinase_dom"/>
</dbReference>
<evidence type="ECO:0000256" key="1">
    <source>
        <dbReference type="ARBA" id="ARBA00000085"/>
    </source>
</evidence>
<dbReference type="OrthoDB" id="9808408at2"/>
<dbReference type="InterPro" id="IPR036890">
    <property type="entry name" value="HATPase_C_sf"/>
</dbReference>
<evidence type="ECO:0000259" key="7">
    <source>
        <dbReference type="PROSITE" id="PS50112"/>
    </source>
</evidence>
<dbReference type="CDD" id="cd00130">
    <property type="entry name" value="PAS"/>
    <property type="match status" value="1"/>
</dbReference>
<dbReference type="Gene3D" id="1.10.287.130">
    <property type="match status" value="1"/>
</dbReference>
<dbReference type="Gene3D" id="3.30.450.20">
    <property type="entry name" value="PAS domain"/>
    <property type="match status" value="1"/>
</dbReference>
<dbReference type="PROSITE" id="PS50112">
    <property type="entry name" value="PAS"/>
    <property type="match status" value="1"/>
</dbReference>
<dbReference type="InterPro" id="IPR036097">
    <property type="entry name" value="HisK_dim/P_sf"/>
</dbReference>
<dbReference type="InterPro" id="IPR003661">
    <property type="entry name" value="HisK_dim/P_dom"/>
</dbReference>
<dbReference type="AlphaFoldDB" id="A0A366EN29"/>
<dbReference type="Gene3D" id="3.30.565.10">
    <property type="entry name" value="Histidine kinase-like ATPase, C-terminal domain"/>
    <property type="match status" value="1"/>
</dbReference>
<comment type="catalytic activity">
    <reaction evidence="1">
        <text>ATP + protein L-histidine = ADP + protein N-phospho-L-histidine.</text>
        <dbReference type="EC" id="2.7.13.3"/>
    </reaction>
</comment>
<dbReference type="InterPro" id="IPR004358">
    <property type="entry name" value="Sig_transdc_His_kin-like_C"/>
</dbReference>
<evidence type="ECO:0000313" key="9">
    <source>
        <dbReference type="EMBL" id="RBP03110.1"/>
    </source>
</evidence>
<protein>
    <recommendedName>
        <fullName evidence="2">histidine kinase</fullName>
        <ecNumber evidence="2">2.7.13.3</ecNumber>
    </recommendedName>
</protein>
<dbReference type="EMBL" id="QNRK01000046">
    <property type="protein sequence ID" value="RBP03110.1"/>
    <property type="molecule type" value="Genomic_DNA"/>
</dbReference>
<keyword evidence="4" id="KW-0808">Transferase</keyword>
<feature type="domain" description="PAS" evidence="7">
    <location>
        <begin position="5"/>
        <end position="57"/>
    </location>
</feature>
<gene>
    <name evidence="9" type="ORF">DFR50_14634</name>
</gene>
<dbReference type="PROSITE" id="PS50113">
    <property type="entry name" value="PAC"/>
    <property type="match status" value="1"/>
</dbReference>
<dbReference type="Pfam" id="PF02518">
    <property type="entry name" value="HATPase_c"/>
    <property type="match status" value="1"/>
</dbReference>
<dbReference type="Pfam" id="PF13426">
    <property type="entry name" value="PAS_9"/>
    <property type="match status" value="1"/>
</dbReference>
<feature type="domain" description="PAC" evidence="8">
    <location>
        <begin position="82"/>
        <end position="132"/>
    </location>
</feature>
<dbReference type="PANTHER" id="PTHR43304:SF1">
    <property type="entry name" value="PAC DOMAIN-CONTAINING PROTEIN"/>
    <property type="match status" value="1"/>
</dbReference>
<proteinExistence type="predicted"/>
<dbReference type="InterPro" id="IPR000014">
    <property type="entry name" value="PAS"/>
</dbReference>
<dbReference type="InterPro" id="IPR052162">
    <property type="entry name" value="Sensor_kinase/Photoreceptor"/>
</dbReference>